<evidence type="ECO:0000313" key="2">
    <source>
        <dbReference type="Proteomes" id="UP001497480"/>
    </source>
</evidence>
<reference evidence="1 2" key="1">
    <citation type="submission" date="2024-03" db="EMBL/GenBank/DDBJ databases">
        <authorList>
            <person name="Martinez-Hernandez J."/>
        </authorList>
    </citation>
    <scope>NUCLEOTIDE SEQUENCE [LARGE SCALE GENOMIC DNA]</scope>
</reference>
<dbReference type="Proteomes" id="UP001497480">
    <property type="component" value="Unassembled WGS sequence"/>
</dbReference>
<dbReference type="GO" id="GO:0032040">
    <property type="term" value="C:small-subunit processome"/>
    <property type="evidence" value="ECO:0007669"/>
    <property type="project" value="TreeGrafter"/>
</dbReference>
<protein>
    <submittedName>
        <fullName evidence="1">Uncharacterized protein</fullName>
    </submittedName>
</protein>
<dbReference type="GO" id="GO:0000462">
    <property type="term" value="P:maturation of SSU-rRNA from tricistronic rRNA transcript (SSU-rRNA, 5.8S rRNA, LSU-rRNA)"/>
    <property type="evidence" value="ECO:0007669"/>
    <property type="project" value="TreeGrafter"/>
</dbReference>
<accession>A0AAV1WGI6</accession>
<keyword evidence="2" id="KW-1185">Reference proteome</keyword>
<organism evidence="1 2">
    <name type="scientific">Lupinus luteus</name>
    <name type="common">European yellow lupine</name>
    <dbReference type="NCBI Taxonomy" id="3873"/>
    <lineage>
        <taxon>Eukaryota</taxon>
        <taxon>Viridiplantae</taxon>
        <taxon>Streptophyta</taxon>
        <taxon>Embryophyta</taxon>
        <taxon>Tracheophyta</taxon>
        <taxon>Spermatophyta</taxon>
        <taxon>Magnoliopsida</taxon>
        <taxon>eudicotyledons</taxon>
        <taxon>Gunneridae</taxon>
        <taxon>Pentapetalae</taxon>
        <taxon>rosids</taxon>
        <taxon>fabids</taxon>
        <taxon>Fabales</taxon>
        <taxon>Fabaceae</taxon>
        <taxon>Papilionoideae</taxon>
        <taxon>50 kb inversion clade</taxon>
        <taxon>genistoids sensu lato</taxon>
        <taxon>core genistoids</taxon>
        <taxon>Genisteae</taxon>
        <taxon>Lupinus</taxon>
    </lineage>
</organism>
<dbReference type="AlphaFoldDB" id="A0AAV1WGI6"/>
<dbReference type="InterPro" id="IPR016163">
    <property type="entry name" value="Ald_DH_C"/>
</dbReference>
<dbReference type="GO" id="GO:0016620">
    <property type="term" value="F:oxidoreductase activity, acting on the aldehyde or oxo group of donors, NAD or NADP as acceptor"/>
    <property type="evidence" value="ECO:0007669"/>
    <property type="project" value="InterPro"/>
</dbReference>
<dbReference type="EMBL" id="CAXHTB010000006">
    <property type="protein sequence ID" value="CAL0308153.1"/>
    <property type="molecule type" value="Genomic_DNA"/>
</dbReference>
<gene>
    <name evidence="1" type="ORF">LLUT_LOCUS9213</name>
</gene>
<name>A0AAV1WGI6_LUPLU</name>
<dbReference type="Gene3D" id="3.40.309.10">
    <property type="entry name" value="Aldehyde Dehydrogenase, Chain A, domain 2"/>
    <property type="match status" value="1"/>
</dbReference>
<dbReference type="PANTHER" id="PTHR14927:SF0">
    <property type="entry name" value="NUCLEOLAR PROTEIN 10"/>
    <property type="match status" value="1"/>
</dbReference>
<dbReference type="GO" id="GO:0030686">
    <property type="term" value="C:90S preribosome"/>
    <property type="evidence" value="ECO:0007669"/>
    <property type="project" value="TreeGrafter"/>
</dbReference>
<evidence type="ECO:0000313" key="1">
    <source>
        <dbReference type="EMBL" id="CAL0308153.1"/>
    </source>
</evidence>
<proteinExistence type="predicted"/>
<comment type="caution">
    <text evidence="1">The sequence shown here is derived from an EMBL/GenBank/DDBJ whole genome shotgun (WGS) entry which is preliminary data.</text>
</comment>
<dbReference type="InterPro" id="IPR040382">
    <property type="entry name" value="NOL10/Enp2"/>
</dbReference>
<sequence length="133" mass="15043">METWIKEMFGDNLKASNTIARIVNEKHFSRLKSLLTYPKVKESLVYGGSMDISNLGDESSSSTYLVNYLGSICKEWMGRDITYDCWSCDLLCAASSPDLYRINLEQLEEGEDFIDVLNPSTKKETPAYGDSNM</sequence>
<dbReference type="PANTHER" id="PTHR14927">
    <property type="entry name" value="NUCLEOLAR PROTEIN 10"/>
    <property type="match status" value="1"/>
</dbReference>